<dbReference type="GO" id="GO:0030145">
    <property type="term" value="F:manganese ion binding"/>
    <property type="evidence" value="ECO:0007669"/>
    <property type="project" value="UniProtKB-UniRule"/>
</dbReference>
<evidence type="ECO:0000259" key="7">
    <source>
        <dbReference type="Pfam" id="PF02775"/>
    </source>
</evidence>
<dbReference type="GO" id="GO:0000287">
    <property type="term" value="F:magnesium ion binding"/>
    <property type="evidence" value="ECO:0007669"/>
    <property type="project" value="UniProtKB-UniRule"/>
</dbReference>
<evidence type="ECO:0000256" key="4">
    <source>
        <dbReference type="ARBA" id="ARBA00023052"/>
    </source>
</evidence>
<keyword evidence="2 6" id="KW-0479">Metal-binding</keyword>
<comment type="pathway">
    <text evidence="6">Quinol/quinone metabolism; menaquinone biosynthesis.</text>
</comment>
<name>A0A1I6ZB16_9ACTN</name>
<dbReference type="GO" id="GO:0070204">
    <property type="term" value="F:2-succinyl-5-enolpyruvyl-6-hydroxy-3-cyclohexene-1-carboxylic-acid synthase activity"/>
    <property type="evidence" value="ECO:0007669"/>
    <property type="project" value="UniProtKB-UniRule"/>
</dbReference>
<keyword evidence="4 6" id="KW-0786">Thiamine pyrophosphate</keyword>
<dbReference type="Pfam" id="PF02775">
    <property type="entry name" value="TPP_enzyme_C"/>
    <property type="match status" value="1"/>
</dbReference>
<comment type="cofactor">
    <cofactor evidence="6">
        <name>Mg(2+)</name>
        <dbReference type="ChEBI" id="CHEBI:18420"/>
    </cofactor>
    <cofactor evidence="6">
        <name>Mn(2+)</name>
        <dbReference type="ChEBI" id="CHEBI:29035"/>
    </cofactor>
</comment>
<dbReference type="PIRSF" id="PIRSF004983">
    <property type="entry name" value="MenD"/>
    <property type="match status" value="1"/>
</dbReference>
<evidence type="ECO:0000256" key="5">
    <source>
        <dbReference type="ARBA" id="ARBA00023211"/>
    </source>
</evidence>
<dbReference type="HAMAP" id="MF_01659">
    <property type="entry name" value="MenD"/>
    <property type="match status" value="1"/>
</dbReference>
<evidence type="ECO:0000256" key="1">
    <source>
        <dbReference type="ARBA" id="ARBA00022679"/>
    </source>
</evidence>
<keyword evidence="1 6" id="KW-0808">Transferase</keyword>
<feature type="domain" description="Thiamine pyrophosphate enzyme N-terminal TPP-binding" evidence="8">
    <location>
        <begin position="8"/>
        <end position="124"/>
    </location>
</feature>
<dbReference type="GO" id="GO:0009234">
    <property type="term" value="P:menaquinone biosynthetic process"/>
    <property type="evidence" value="ECO:0007669"/>
    <property type="project" value="UniProtKB-UniRule"/>
</dbReference>
<dbReference type="GO" id="GO:0030976">
    <property type="term" value="F:thiamine pyrophosphate binding"/>
    <property type="evidence" value="ECO:0007669"/>
    <property type="project" value="UniProtKB-UniRule"/>
</dbReference>
<dbReference type="InterPro" id="IPR012001">
    <property type="entry name" value="Thiamin_PyroP_enz_TPP-bd_dom"/>
</dbReference>
<evidence type="ECO:0000256" key="6">
    <source>
        <dbReference type="HAMAP-Rule" id="MF_01659"/>
    </source>
</evidence>
<gene>
    <name evidence="6" type="primary">menD</name>
    <name evidence="9" type="ORF">SAMN04487904_104167</name>
</gene>
<comment type="pathway">
    <text evidence="6">Quinol/quinone metabolism; 1,4-dihydroxy-2-naphthoate biosynthesis; 1,4-dihydroxy-2-naphthoate from chorismate: step 2/7.</text>
</comment>
<dbReference type="PANTHER" id="PTHR42916">
    <property type="entry name" value="2-SUCCINYL-5-ENOLPYRUVYL-6-HYDROXY-3-CYCLOHEXENE-1-CARBOXYLATE SYNTHASE"/>
    <property type="match status" value="1"/>
</dbReference>
<dbReference type="EMBL" id="FPAT01000004">
    <property type="protein sequence ID" value="SFT59887.1"/>
    <property type="molecule type" value="Genomic_DNA"/>
</dbReference>
<keyword evidence="6" id="KW-0474">Menaquinone biosynthesis</keyword>
<dbReference type="InterPro" id="IPR029061">
    <property type="entry name" value="THDP-binding"/>
</dbReference>
<feature type="domain" description="Thiamine pyrophosphate enzyme TPP-binding" evidence="7">
    <location>
        <begin position="417"/>
        <end position="539"/>
    </location>
</feature>
<dbReference type="InterPro" id="IPR004433">
    <property type="entry name" value="MenaQ_synth_MenD"/>
</dbReference>
<dbReference type="Gene3D" id="3.40.50.1220">
    <property type="entry name" value="TPP-binding domain"/>
    <property type="match status" value="1"/>
</dbReference>
<dbReference type="EC" id="2.2.1.9" evidence="6"/>
<evidence type="ECO:0000313" key="10">
    <source>
        <dbReference type="Proteomes" id="UP000199165"/>
    </source>
</evidence>
<comment type="function">
    <text evidence="6">Catalyzes the thiamine diphosphate-dependent decarboxylation of 2-oxoglutarate and the subsequent addition of the resulting succinic semialdehyde-thiamine pyrophosphate anion to isochorismate to yield 2-succinyl-5-enolpyruvyl-6-hydroxy-3-cyclohexene-1-carboxylate (SEPHCHC).</text>
</comment>
<evidence type="ECO:0000256" key="3">
    <source>
        <dbReference type="ARBA" id="ARBA00022842"/>
    </source>
</evidence>
<dbReference type="PANTHER" id="PTHR42916:SF1">
    <property type="entry name" value="PROTEIN PHYLLO, CHLOROPLASTIC"/>
    <property type="match status" value="1"/>
</dbReference>
<dbReference type="InterPro" id="IPR011766">
    <property type="entry name" value="TPP_enzyme_TPP-bd"/>
</dbReference>
<dbReference type="CDD" id="cd07037">
    <property type="entry name" value="TPP_PYR_MenD"/>
    <property type="match status" value="1"/>
</dbReference>
<comment type="subunit">
    <text evidence="6">Homodimer.</text>
</comment>
<keyword evidence="5 6" id="KW-0464">Manganese</keyword>
<sequence length="573" mass="60871">MNPATAQAEVLVDELVRNGLRHAVLSPGSRNAALAFALHRAASRRRLALHVRIDERSAGFLALGIAAASGEPVAVVCTSGTAATNLHPAVTEAGHAGVPLLVLTADRPPELRAAGANQTIDQHGLYGTSVRWFDELAVAENRPGQHAYWRGQTCRAVRAALGGARPAAPVHLNLPFREPLVPDEPAATVPTDSDGELATDRPEWCESLAGRPDGRPWTEFAEAPHEPARYEPESPYGLVLLAADGGEHDLDWARRLGWPVLAETGGVGHGGETLLPTGMWLLELAEFLRAHRPDLVVCVGRPTVFRQVQRLLADRKVETVLLHGRSDTWPAPAHDVSLLADSVDPTAVTPDPAWLEAWSAADRKAGEELAAALDRESGPHGPVVAARVLDEIPADSTLVVGSSNPARDVALSARARPDVRVHRNRGVAGIDGTVSTALGVALARETPTYALLGDLTFLHDTNGLLLGPHEQRPDLTIVVCNDDGGGIFSLLEQGDPAYAQPFERVFGTPHGTDLAALCAAHGVPHRSVDHGGDLGAALRYRSGLRVVEVRTARDGQRELRERLSEAVASAVLG</sequence>
<reference evidence="10" key="1">
    <citation type="submission" date="2016-10" db="EMBL/GenBank/DDBJ databases">
        <authorList>
            <person name="Varghese N."/>
            <person name="Submissions S."/>
        </authorList>
    </citation>
    <scope>NUCLEOTIDE SEQUENCE [LARGE SCALE GENOMIC DNA]</scope>
    <source>
        <strain evidence="10">DSM 45501</strain>
    </source>
</reference>
<proteinExistence type="inferred from homology"/>
<comment type="catalytic activity">
    <reaction evidence="6">
        <text>isochorismate + 2-oxoglutarate + H(+) = 5-enolpyruvoyl-6-hydroxy-2-succinyl-cyclohex-3-ene-1-carboxylate + CO2</text>
        <dbReference type="Rhea" id="RHEA:25593"/>
        <dbReference type="ChEBI" id="CHEBI:15378"/>
        <dbReference type="ChEBI" id="CHEBI:16526"/>
        <dbReference type="ChEBI" id="CHEBI:16810"/>
        <dbReference type="ChEBI" id="CHEBI:29780"/>
        <dbReference type="ChEBI" id="CHEBI:58818"/>
        <dbReference type="EC" id="2.2.1.9"/>
    </reaction>
</comment>
<evidence type="ECO:0000313" key="9">
    <source>
        <dbReference type="EMBL" id="SFT59887.1"/>
    </source>
</evidence>
<dbReference type="STRING" id="995060.SAMN04487904_104167"/>
<dbReference type="NCBIfam" id="TIGR00173">
    <property type="entry name" value="menD"/>
    <property type="match status" value="1"/>
</dbReference>
<keyword evidence="3 6" id="KW-0460">Magnesium</keyword>
<dbReference type="RefSeq" id="WP_092976700.1">
    <property type="nucleotide sequence ID" value="NZ_FPAT01000004.1"/>
</dbReference>
<organism evidence="9 10">
    <name type="scientific">Actinopolyspora righensis</name>
    <dbReference type="NCBI Taxonomy" id="995060"/>
    <lineage>
        <taxon>Bacteria</taxon>
        <taxon>Bacillati</taxon>
        <taxon>Actinomycetota</taxon>
        <taxon>Actinomycetes</taxon>
        <taxon>Actinopolysporales</taxon>
        <taxon>Actinopolysporaceae</taxon>
        <taxon>Actinopolyspora</taxon>
        <taxon>Actinopolyspora alba group</taxon>
    </lineage>
</organism>
<dbReference type="Gene3D" id="3.40.50.970">
    <property type="match status" value="2"/>
</dbReference>
<dbReference type="SUPFAM" id="SSF52518">
    <property type="entry name" value="Thiamin diphosphate-binding fold (THDP-binding)"/>
    <property type="match status" value="2"/>
</dbReference>
<protein>
    <recommendedName>
        <fullName evidence="6">2-succinyl-5-enolpyruvyl-6-hydroxy-3-cyclohexene-1-carboxylate synthase</fullName>
        <shortName evidence="6">SEPHCHC synthase</shortName>
        <ecNumber evidence="6">2.2.1.9</ecNumber>
    </recommendedName>
    <alternativeName>
        <fullName evidence="6">Menaquinone biosynthesis protein MenD</fullName>
    </alternativeName>
</protein>
<dbReference type="UniPathway" id="UPA01057">
    <property type="reaction ID" value="UER00164"/>
</dbReference>
<dbReference type="AlphaFoldDB" id="A0A1I6ZB16"/>
<accession>A0A1I6ZB16</accession>
<evidence type="ECO:0000256" key="2">
    <source>
        <dbReference type="ARBA" id="ARBA00022723"/>
    </source>
</evidence>
<comment type="similarity">
    <text evidence="6">Belongs to the TPP enzyme family. MenD subfamily.</text>
</comment>
<dbReference type="UniPathway" id="UPA00079"/>
<dbReference type="Proteomes" id="UP000199165">
    <property type="component" value="Unassembled WGS sequence"/>
</dbReference>
<evidence type="ECO:0000259" key="8">
    <source>
        <dbReference type="Pfam" id="PF02776"/>
    </source>
</evidence>
<comment type="cofactor">
    <cofactor evidence="6">
        <name>thiamine diphosphate</name>
        <dbReference type="ChEBI" id="CHEBI:58937"/>
    </cofactor>
    <text evidence="6">Binds 1 thiamine pyrophosphate per subunit.</text>
</comment>
<dbReference type="Pfam" id="PF02776">
    <property type="entry name" value="TPP_enzyme_N"/>
    <property type="match status" value="1"/>
</dbReference>
<dbReference type="CDD" id="cd02009">
    <property type="entry name" value="TPP_SHCHC_synthase"/>
    <property type="match status" value="1"/>
</dbReference>
<keyword evidence="10" id="KW-1185">Reference proteome</keyword>